<sequence length="177" mass="21498">MYEEEEVVKEIIKPSKCVGVFGLNKITDEGVLQEIFEEYGNIEKLELIKDAEGYSRCYAFIYYKDVESAKKAVLDSDGANIDGRHVRVDFSKTDGPRPPTPGVFLGRRPMGMMRPSRLHFPRRYEYYEDYHPPRHDYLPPYRHYRENYPRHYRHHYEDYLPRRRPHPYYARRIYYEY</sequence>
<gene>
    <name evidence="4" type="ORF">LAZ67_20000086</name>
</gene>
<evidence type="ECO:0000259" key="3">
    <source>
        <dbReference type="PROSITE" id="PS50102"/>
    </source>
</evidence>
<dbReference type="InterPro" id="IPR050441">
    <property type="entry name" value="RBM"/>
</dbReference>
<dbReference type="Pfam" id="PF00076">
    <property type="entry name" value="RRM_1"/>
    <property type="match status" value="1"/>
</dbReference>
<dbReference type="EMBL" id="CP092882">
    <property type="protein sequence ID" value="UYV81114.1"/>
    <property type="molecule type" value="Genomic_DNA"/>
</dbReference>
<keyword evidence="5" id="KW-1185">Reference proteome</keyword>
<reference evidence="4 5" key="1">
    <citation type="submission" date="2022-01" db="EMBL/GenBank/DDBJ databases">
        <title>A chromosomal length assembly of Cordylochernes scorpioides.</title>
        <authorList>
            <person name="Zeh D."/>
            <person name="Zeh J."/>
        </authorList>
    </citation>
    <scope>NUCLEOTIDE SEQUENCE [LARGE SCALE GENOMIC DNA]</scope>
    <source>
        <strain evidence="4">IN4F17</strain>
        <tissue evidence="4">Whole Body</tissue>
    </source>
</reference>
<dbReference type="SMART" id="SM00360">
    <property type="entry name" value="RRM"/>
    <property type="match status" value="1"/>
</dbReference>
<dbReference type="Proteomes" id="UP001235939">
    <property type="component" value="Chromosome 20"/>
</dbReference>
<dbReference type="SUPFAM" id="SSF54928">
    <property type="entry name" value="RNA-binding domain, RBD"/>
    <property type="match status" value="1"/>
</dbReference>
<dbReference type="PROSITE" id="PS50102">
    <property type="entry name" value="RRM"/>
    <property type="match status" value="1"/>
</dbReference>
<name>A0ABY6LJT8_9ARAC</name>
<evidence type="ECO:0000313" key="4">
    <source>
        <dbReference type="EMBL" id="UYV81114.1"/>
    </source>
</evidence>
<evidence type="ECO:0000256" key="1">
    <source>
        <dbReference type="ARBA" id="ARBA00022884"/>
    </source>
</evidence>
<protein>
    <submittedName>
        <fullName evidence="4">TRA2B</fullName>
    </submittedName>
</protein>
<dbReference type="InterPro" id="IPR035979">
    <property type="entry name" value="RBD_domain_sf"/>
</dbReference>
<dbReference type="PANTHER" id="PTHR48034">
    <property type="entry name" value="TRANSFORMER-2 SEX-DETERMINING PROTEIN-RELATED"/>
    <property type="match status" value="1"/>
</dbReference>
<dbReference type="Gene3D" id="3.30.70.330">
    <property type="match status" value="1"/>
</dbReference>
<organism evidence="4 5">
    <name type="scientific">Cordylochernes scorpioides</name>
    <dbReference type="NCBI Taxonomy" id="51811"/>
    <lineage>
        <taxon>Eukaryota</taxon>
        <taxon>Metazoa</taxon>
        <taxon>Ecdysozoa</taxon>
        <taxon>Arthropoda</taxon>
        <taxon>Chelicerata</taxon>
        <taxon>Arachnida</taxon>
        <taxon>Pseudoscorpiones</taxon>
        <taxon>Cheliferoidea</taxon>
        <taxon>Chernetidae</taxon>
        <taxon>Cordylochernes</taxon>
    </lineage>
</organism>
<dbReference type="InterPro" id="IPR012677">
    <property type="entry name" value="Nucleotide-bd_a/b_plait_sf"/>
</dbReference>
<accession>A0ABY6LJT8</accession>
<keyword evidence="1 2" id="KW-0694">RNA-binding</keyword>
<evidence type="ECO:0000256" key="2">
    <source>
        <dbReference type="PROSITE-ProRule" id="PRU00176"/>
    </source>
</evidence>
<evidence type="ECO:0000313" key="5">
    <source>
        <dbReference type="Proteomes" id="UP001235939"/>
    </source>
</evidence>
<dbReference type="InterPro" id="IPR000504">
    <property type="entry name" value="RRM_dom"/>
</dbReference>
<feature type="domain" description="RRM" evidence="3">
    <location>
        <begin position="16"/>
        <end position="93"/>
    </location>
</feature>
<proteinExistence type="predicted"/>